<comment type="similarity">
    <text evidence="1">Belongs to the F420H(2)-dependent quinone reductase family.</text>
</comment>
<accession>A0ABN2QR59</accession>
<evidence type="ECO:0000256" key="2">
    <source>
        <dbReference type="ARBA" id="ARBA00049106"/>
    </source>
</evidence>
<comment type="catalytic activity">
    <reaction evidence="2">
        <text>oxidized coenzyme F420-(gamma-L-Glu)(n) + a quinol + H(+) = reduced coenzyme F420-(gamma-L-Glu)(n) + a quinone</text>
        <dbReference type="Rhea" id="RHEA:39663"/>
        <dbReference type="Rhea" id="RHEA-COMP:12939"/>
        <dbReference type="Rhea" id="RHEA-COMP:14378"/>
        <dbReference type="ChEBI" id="CHEBI:15378"/>
        <dbReference type="ChEBI" id="CHEBI:24646"/>
        <dbReference type="ChEBI" id="CHEBI:132124"/>
        <dbReference type="ChEBI" id="CHEBI:133980"/>
        <dbReference type="ChEBI" id="CHEBI:139511"/>
    </reaction>
</comment>
<organism evidence="3 4">
    <name type="scientific">Amycolatopsis minnesotensis</name>
    <dbReference type="NCBI Taxonomy" id="337894"/>
    <lineage>
        <taxon>Bacteria</taxon>
        <taxon>Bacillati</taxon>
        <taxon>Actinomycetota</taxon>
        <taxon>Actinomycetes</taxon>
        <taxon>Pseudonocardiales</taxon>
        <taxon>Pseudonocardiaceae</taxon>
        <taxon>Amycolatopsis</taxon>
    </lineage>
</organism>
<dbReference type="PANTHER" id="PTHR39428:SF1">
    <property type="entry name" value="F420H(2)-DEPENDENT QUINONE REDUCTASE RV1261C"/>
    <property type="match status" value="1"/>
</dbReference>
<evidence type="ECO:0000313" key="4">
    <source>
        <dbReference type="Proteomes" id="UP001501116"/>
    </source>
</evidence>
<dbReference type="PANTHER" id="PTHR39428">
    <property type="entry name" value="F420H(2)-DEPENDENT QUINONE REDUCTASE RV1261C"/>
    <property type="match status" value="1"/>
</dbReference>
<dbReference type="Proteomes" id="UP001501116">
    <property type="component" value="Unassembled WGS sequence"/>
</dbReference>
<dbReference type="NCBIfam" id="TIGR00026">
    <property type="entry name" value="hi_GC_TIGR00026"/>
    <property type="match status" value="1"/>
</dbReference>
<dbReference type="InterPro" id="IPR004378">
    <property type="entry name" value="F420H2_quin_Rdtase"/>
</dbReference>
<dbReference type="InterPro" id="IPR012349">
    <property type="entry name" value="Split_barrel_FMN-bd"/>
</dbReference>
<dbReference type="RefSeq" id="WP_344417761.1">
    <property type="nucleotide sequence ID" value="NZ_BAAANN010000010.1"/>
</dbReference>
<gene>
    <name evidence="3" type="ORF">GCM10009754_28660</name>
</gene>
<dbReference type="Gene3D" id="2.30.110.10">
    <property type="entry name" value="Electron Transport, Fmn-binding Protein, Chain A"/>
    <property type="match status" value="1"/>
</dbReference>
<reference evidence="3 4" key="1">
    <citation type="journal article" date="2019" name="Int. J. Syst. Evol. Microbiol.">
        <title>The Global Catalogue of Microorganisms (GCM) 10K type strain sequencing project: providing services to taxonomists for standard genome sequencing and annotation.</title>
        <authorList>
            <consortium name="The Broad Institute Genomics Platform"/>
            <consortium name="The Broad Institute Genome Sequencing Center for Infectious Disease"/>
            <person name="Wu L."/>
            <person name="Ma J."/>
        </authorList>
    </citation>
    <scope>NUCLEOTIDE SEQUENCE [LARGE SCALE GENOMIC DNA]</scope>
    <source>
        <strain evidence="3 4">JCM 14545</strain>
    </source>
</reference>
<name>A0ABN2QR59_9PSEU</name>
<dbReference type="Pfam" id="PF04075">
    <property type="entry name" value="F420H2_quin_red"/>
    <property type="match status" value="1"/>
</dbReference>
<proteinExistence type="inferred from homology"/>
<evidence type="ECO:0000313" key="3">
    <source>
        <dbReference type="EMBL" id="GAA1956913.1"/>
    </source>
</evidence>
<sequence length="153" mass="16989">MNLYHALLRTHQATYVHTDGLLGHKLLLGRPTLLLRTTGKRTGIERTTALIYARDGDRYLVVASNGGSPLAPSWLVNLKAHPDCEIQVARHRIPATARVIPPADDHYPRYWGIVNAVNNDRYTAYQNATSRRIPVVELTRLSRNTAGNAPGGF</sequence>
<comment type="caution">
    <text evidence="3">The sequence shown here is derived from an EMBL/GenBank/DDBJ whole genome shotgun (WGS) entry which is preliminary data.</text>
</comment>
<evidence type="ECO:0000256" key="1">
    <source>
        <dbReference type="ARBA" id="ARBA00008710"/>
    </source>
</evidence>
<protein>
    <submittedName>
        <fullName evidence="3">F420H(2)-dependent quinone reductase</fullName>
    </submittedName>
</protein>
<keyword evidence="4" id="KW-1185">Reference proteome</keyword>
<dbReference type="EMBL" id="BAAANN010000010">
    <property type="protein sequence ID" value="GAA1956913.1"/>
    <property type="molecule type" value="Genomic_DNA"/>
</dbReference>